<gene>
    <name evidence="1" type="ORF">SAMN02745975_02497</name>
</gene>
<evidence type="ECO:0000313" key="2">
    <source>
        <dbReference type="Proteomes" id="UP000184536"/>
    </source>
</evidence>
<evidence type="ECO:0000313" key="1">
    <source>
        <dbReference type="EMBL" id="SHJ62270.1"/>
    </source>
</evidence>
<reference evidence="2" key="1">
    <citation type="submission" date="2016-11" db="EMBL/GenBank/DDBJ databases">
        <authorList>
            <person name="Varghese N."/>
            <person name="Submissions S."/>
        </authorList>
    </citation>
    <scope>NUCLEOTIDE SEQUENCE [LARGE SCALE GENOMIC DNA]</scope>
    <source>
        <strain evidence="2">DSM 17957</strain>
    </source>
</reference>
<dbReference type="Proteomes" id="UP000184536">
    <property type="component" value="Unassembled WGS sequence"/>
</dbReference>
<organism evidence="1 2">
    <name type="scientific">Geosporobacter subterraneus DSM 17957</name>
    <dbReference type="NCBI Taxonomy" id="1121919"/>
    <lineage>
        <taxon>Bacteria</taxon>
        <taxon>Bacillati</taxon>
        <taxon>Bacillota</taxon>
        <taxon>Clostridia</taxon>
        <taxon>Peptostreptococcales</taxon>
        <taxon>Thermotaleaceae</taxon>
        <taxon>Geosporobacter</taxon>
    </lineage>
</organism>
<accession>A0A1M6KTT6</accession>
<sequence length="76" mass="8687">MNKMEAQKNFTLNSREIGNGIDILQENVIDKHLKLLPGLRKGEGIFALTEEEIEALHLEDHEKSKRIADFITLSIE</sequence>
<protein>
    <submittedName>
        <fullName evidence="1">Uncharacterized protein</fullName>
    </submittedName>
</protein>
<proteinExistence type="predicted"/>
<dbReference type="AlphaFoldDB" id="A0A1M6KTT6"/>
<dbReference type="EMBL" id="FQZV01000032">
    <property type="protein sequence ID" value="SHJ62270.1"/>
    <property type="molecule type" value="Genomic_DNA"/>
</dbReference>
<keyword evidence="2" id="KW-1185">Reference proteome</keyword>
<name>A0A1M6KTT6_9FIRM</name>
<dbReference type="RefSeq" id="WP_110941600.1">
    <property type="nucleotide sequence ID" value="NZ_FQZV01000032.1"/>
</dbReference>